<keyword evidence="15 20" id="KW-0472">Membrane</keyword>
<dbReference type="InterPro" id="IPR011009">
    <property type="entry name" value="Kinase-like_dom_sf"/>
</dbReference>
<dbReference type="PANTHER" id="PTHR27007">
    <property type="match status" value="1"/>
</dbReference>
<dbReference type="SUPFAM" id="SSF56112">
    <property type="entry name" value="Protein kinase-like (PK-like)"/>
    <property type="match status" value="1"/>
</dbReference>
<keyword evidence="14 20" id="KW-1133">Transmembrane helix</keyword>
<evidence type="ECO:0000256" key="14">
    <source>
        <dbReference type="ARBA" id="ARBA00022989"/>
    </source>
</evidence>
<dbReference type="FunFam" id="3.30.200.20:FF:000168">
    <property type="entry name" value="L-type lectin-domain containing receptor kinase IX.1"/>
    <property type="match status" value="1"/>
</dbReference>
<dbReference type="AlphaFoldDB" id="A0A2R6WNR0"/>
<dbReference type="FunFam" id="1.10.510.10:FF:000108">
    <property type="entry name" value="L-type lectin-domain containing receptor kinase S.4"/>
    <property type="match status" value="1"/>
</dbReference>
<evidence type="ECO:0000256" key="7">
    <source>
        <dbReference type="ARBA" id="ARBA00022679"/>
    </source>
</evidence>
<comment type="subcellular location">
    <subcellularLocation>
        <location evidence="1">Cell membrane</location>
        <topology evidence="1">Single-pass type I membrane protein</topology>
    </subcellularLocation>
</comment>
<comment type="similarity">
    <text evidence="2">In the N-terminal section; belongs to the leguminous lectin family.</text>
</comment>
<comment type="catalytic activity">
    <reaction evidence="18">
        <text>L-seryl-[protein] + ATP = O-phospho-L-seryl-[protein] + ADP + H(+)</text>
        <dbReference type="Rhea" id="RHEA:17989"/>
        <dbReference type="Rhea" id="RHEA-COMP:9863"/>
        <dbReference type="Rhea" id="RHEA-COMP:11604"/>
        <dbReference type="ChEBI" id="CHEBI:15378"/>
        <dbReference type="ChEBI" id="CHEBI:29999"/>
        <dbReference type="ChEBI" id="CHEBI:30616"/>
        <dbReference type="ChEBI" id="CHEBI:83421"/>
        <dbReference type="ChEBI" id="CHEBI:456216"/>
        <dbReference type="EC" id="2.7.11.1"/>
    </reaction>
</comment>
<feature type="domain" description="Protein kinase" evidence="21">
    <location>
        <begin position="375"/>
        <end position="655"/>
    </location>
</feature>
<dbReference type="InterPro" id="IPR017441">
    <property type="entry name" value="Protein_kinase_ATP_BS"/>
</dbReference>
<comment type="similarity">
    <text evidence="3">In the C-terminal section; belongs to the protein kinase superfamily. Ser/Thr protein kinase family.</text>
</comment>
<evidence type="ECO:0000256" key="15">
    <source>
        <dbReference type="ARBA" id="ARBA00023136"/>
    </source>
</evidence>
<dbReference type="OrthoDB" id="4062651at2759"/>
<keyword evidence="16" id="KW-0325">Glycoprotein</keyword>
<sequence>MHNGTRFNLRQPSCRMLPGKLFHVVTLIGVLIMQCRNSRVDANFTMGTMDSPFDCSEDGNLWCEGTASTEDGNLVLTDFQESQGLVLRRDPIILLQNGTGRWDSFRTSFRFTMKPGGDGISTFNGDGMALVMLNVSQYDRRMGGSFVVYGNENVPQVKTLAVEFDTYWNAEDEDDGDNHVGVDTDSRISKVARDASEVNVELLGNRTLFAWVDFDSPTNMLEVRLSYNYSKPGRALLSYEANLSDIFGRDPEVYFGFSASNGLPVGGQHSVMEWKFESFPAKFGDLELNETPASAPAESSGNWKKVALNASLGTLGAVVLLSILVFLVWKRIRRSTPESADSGTRALAPAAILLEDTSATVRYTYDQLKKATLHFSDRNKLGQGGFGSVYKGLLPTTGQMVAVKKVSKASRQGDREFAAEVSIISHLRHRNIVRLLGWCRHRAQLLLVYEYMPNGSLDKALFEPTQESVLSWNVRFQIITGAAEALCYLHEGSRQKVIHRDFKPSNILLDEDYNAMLGDFGLARMVDRHKSLATTLLAGTYGYIAPETPSTGKFTQKTDVFAFGAVALEVACGKVAYSAQRPHEERLLVDCVWRAFTDGRLMSVVDPRLAGNYDPEKMETLLLLGLLCSHRSPEERPSMRRVVEILAGSVQLPPIPTSIYVYNEHSQFRFKSVAYSSSLSSMWDSHSDSFKRDADSTSFSFSHSFSRSIPSTGHSGYDLHVQGSGRALAQSAVEEAA</sequence>
<keyword evidence="23" id="KW-1185">Reference proteome</keyword>
<keyword evidence="12" id="KW-0418">Kinase</keyword>
<organism evidence="22 23">
    <name type="scientific">Marchantia polymorpha</name>
    <name type="common">Common liverwort</name>
    <name type="synonym">Marchantia aquatica</name>
    <dbReference type="NCBI Taxonomy" id="3197"/>
    <lineage>
        <taxon>Eukaryota</taxon>
        <taxon>Viridiplantae</taxon>
        <taxon>Streptophyta</taxon>
        <taxon>Embryophyta</taxon>
        <taxon>Marchantiophyta</taxon>
        <taxon>Marchantiopsida</taxon>
        <taxon>Marchantiidae</taxon>
        <taxon>Marchantiales</taxon>
        <taxon>Marchantiaceae</taxon>
        <taxon>Marchantia</taxon>
    </lineage>
</organism>
<evidence type="ECO:0000256" key="4">
    <source>
        <dbReference type="ARBA" id="ARBA00012513"/>
    </source>
</evidence>
<keyword evidence="10" id="KW-0430">Lectin</keyword>
<keyword evidence="8 20" id="KW-0812">Transmembrane</keyword>
<evidence type="ECO:0000313" key="22">
    <source>
        <dbReference type="EMBL" id="PTQ35483.1"/>
    </source>
</evidence>
<keyword evidence="13 19" id="KW-0067">ATP-binding</keyword>
<dbReference type="InterPro" id="IPR019825">
    <property type="entry name" value="Lectin_legB_Mn/Ca_BS"/>
</dbReference>
<dbReference type="Proteomes" id="UP000244005">
    <property type="component" value="Unassembled WGS sequence"/>
</dbReference>
<feature type="binding site" evidence="19">
    <location>
        <position position="405"/>
    </location>
    <ligand>
        <name>ATP</name>
        <dbReference type="ChEBI" id="CHEBI:30616"/>
    </ligand>
</feature>
<evidence type="ECO:0000256" key="3">
    <source>
        <dbReference type="ARBA" id="ARBA00010217"/>
    </source>
</evidence>
<keyword evidence="6" id="KW-0723">Serine/threonine-protein kinase</keyword>
<dbReference type="InterPro" id="IPR008271">
    <property type="entry name" value="Ser/Thr_kinase_AS"/>
</dbReference>
<dbReference type="SUPFAM" id="SSF49899">
    <property type="entry name" value="Concanavalin A-like lectins/glucanases"/>
    <property type="match status" value="1"/>
</dbReference>
<gene>
    <name evidence="22" type="ORF">MARPO_0071s0094</name>
</gene>
<dbReference type="Gramene" id="Mp5g15160.1">
    <property type="protein sequence ID" value="Mp5g15160.1.cds1"/>
    <property type="gene ID" value="Mp5g15160"/>
</dbReference>
<dbReference type="GO" id="GO:0005524">
    <property type="term" value="F:ATP binding"/>
    <property type="evidence" value="ECO:0007669"/>
    <property type="project" value="UniProtKB-UniRule"/>
</dbReference>
<dbReference type="InterPro" id="IPR050528">
    <property type="entry name" value="L-type_Lectin-RKs"/>
</dbReference>
<reference evidence="23" key="1">
    <citation type="journal article" date="2017" name="Cell">
        <title>Insights into land plant evolution garnered from the Marchantia polymorpha genome.</title>
        <authorList>
            <person name="Bowman J.L."/>
            <person name="Kohchi T."/>
            <person name="Yamato K.T."/>
            <person name="Jenkins J."/>
            <person name="Shu S."/>
            <person name="Ishizaki K."/>
            <person name="Yamaoka S."/>
            <person name="Nishihama R."/>
            <person name="Nakamura Y."/>
            <person name="Berger F."/>
            <person name="Adam C."/>
            <person name="Aki S.S."/>
            <person name="Althoff F."/>
            <person name="Araki T."/>
            <person name="Arteaga-Vazquez M.A."/>
            <person name="Balasubrmanian S."/>
            <person name="Barry K."/>
            <person name="Bauer D."/>
            <person name="Boehm C.R."/>
            <person name="Briginshaw L."/>
            <person name="Caballero-Perez J."/>
            <person name="Catarino B."/>
            <person name="Chen F."/>
            <person name="Chiyoda S."/>
            <person name="Chovatia M."/>
            <person name="Davies K.M."/>
            <person name="Delmans M."/>
            <person name="Demura T."/>
            <person name="Dierschke T."/>
            <person name="Dolan L."/>
            <person name="Dorantes-Acosta A.E."/>
            <person name="Eklund D.M."/>
            <person name="Florent S.N."/>
            <person name="Flores-Sandoval E."/>
            <person name="Fujiyama A."/>
            <person name="Fukuzawa H."/>
            <person name="Galik B."/>
            <person name="Grimanelli D."/>
            <person name="Grimwood J."/>
            <person name="Grossniklaus U."/>
            <person name="Hamada T."/>
            <person name="Haseloff J."/>
            <person name="Hetherington A.J."/>
            <person name="Higo A."/>
            <person name="Hirakawa Y."/>
            <person name="Hundley H.N."/>
            <person name="Ikeda Y."/>
            <person name="Inoue K."/>
            <person name="Inoue S.I."/>
            <person name="Ishida S."/>
            <person name="Jia Q."/>
            <person name="Kakita M."/>
            <person name="Kanazawa T."/>
            <person name="Kawai Y."/>
            <person name="Kawashima T."/>
            <person name="Kennedy M."/>
            <person name="Kinose K."/>
            <person name="Kinoshita T."/>
            <person name="Kohara Y."/>
            <person name="Koide E."/>
            <person name="Komatsu K."/>
            <person name="Kopischke S."/>
            <person name="Kubo M."/>
            <person name="Kyozuka J."/>
            <person name="Lagercrantz U."/>
            <person name="Lin S.S."/>
            <person name="Lindquist E."/>
            <person name="Lipzen A.M."/>
            <person name="Lu C.W."/>
            <person name="De Luna E."/>
            <person name="Martienssen R.A."/>
            <person name="Minamino N."/>
            <person name="Mizutani M."/>
            <person name="Mizutani M."/>
            <person name="Mochizuki N."/>
            <person name="Monte I."/>
            <person name="Mosher R."/>
            <person name="Nagasaki H."/>
            <person name="Nakagami H."/>
            <person name="Naramoto S."/>
            <person name="Nishitani K."/>
            <person name="Ohtani M."/>
            <person name="Okamoto T."/>
            <person name="Okumura M."/>
            <person name="Phillips J."/>
            <person name="Pollak B."/>
            <person name="Reinders A."/>
            <person name="Rovekamp M."/>
            <person name="Sano R."/>
            <person name="Sawa S."/>
            <person name="Schmid M.W."/>
            <person name="Shirakawa M."/>
            <person name="Solano R."/>
            <person name="Spunde A."/>
            <person name="Suetsugu N."/>
            <person name="Sugano S."/>
            <person name="Sugiyama A."/>
            <person name="Sun R."/>
            <person name="Suzuki Y."/>
            <person name="Takenaka M."/>
            <person name="Takezawa D."/>
            <person name="Tomogane H."/>
            <person name="Tsuzuki M."/>
            <person name="Ueda T."/>
            <person name="Umeda M."/>
            <person name="Ward J.M."/>
            <person name="Watanabe Y."/>
            <person name="Yazaki K."/>
            <person name="Yokoyama R."/>
            <person name="Yoshitake Y."/>
            <person name="Yotsui I."/>
            <person name="Zachgo S."/>
            <person name="Schmutz J."/>
        </authorList>
    </citation>
    <scope>NUCLEOTIDE SEQUENCE [LARGE SCALE GENOMIC DNA]</scope>
    <source>
        <strain evidence="23">Tak-1</strain>
    </source>
</reference>
<keyword evidence="5" id="KW-1003">Cell membrane</keyword>
<evidence type="ECO:0000256" key="12">
    <source>
        <dbReference type="ARBA" id="ARBA00022777"/>
    </source>
</evidence>
<evidence type="ECO:0000256" key="19">
    <source>
        <dbReference type="PROSITE-ProRule" id="PRU10141"/>
    </source>
</evidence>
<dbReference type="Gene3D" id="2.60.120.200">
    <property type="match status" value="1"/>
</dbReference>
<evidence type="ECO:0000256" key="16">
    <source>
        <dbReference type="ARBA" id="ARBA00023180"/>
    </source>
</evidence>
<dbReference type="GO" id="GO:0004674">
    <property type="term" value="F:protein serine/threonine kinase activity"/>
    <property type="evidence" value="ECO:0007669"/>
    <property type="project" value="UniProtKB-KW"/>
</dbReference>
<dbReference type="PROSITE" id="PS00307">
    <property type="entry name" value="LECTIN_LEGUME_BETA"/>
    <property type="match status" value="1"/>
</dbReference>
<protein>
    <recommendedName>
        <fullName evidence="4">non-specific serine/threonine protein kinase</fullName>
        <ecNumber evidence="4">2.7.11.1</ecNumber>
    </recommendedName>
</protein>
<dbReference type="Gene3D" id="3.30.200.20">
    <property type="entry name" value="Phosphorylase Kinase, domain 1"/>
    <property type="match status" value="1"/>
</dbReference>
<name>A0A2R6WNR0_MARPO</name>
<evidence type="ECO:0000256" key="9">
    <source>
        <dbReference type="ARBA" id="ARBA00022729"/>
    </source>
</evidence>
<evidence type="ECO:0000256" key="13">
    <source>
        <dbReference type="ARBA" id="ARBA00022840"/>
    </source>
</evidence>
<dbReference type="OMA" id="WKRIRRS"/>
<dbReference type="PROSITE" id="PS50011">
    <property type="entry name" value="PROTEIN_KINASE_DOM"/>
    <property type="match status" value="1"/>
</dbReference>
<keyword evidence="7" id="KW-0808">Transferase</keyword>
<accession>A0A2R6WNR0</accession>
<dbReference type="Gene3D" id="1.10.510.10">
    <property type="entry name" value="Transferase(Phosphotransferase) domain 1"/>
    <property type="match status" value="1"/>
</dbReference>
<comment type="catalytic activity">
    <reaction evidence="17">
        <text>L-threonyl-[protein] + ATP = O-phospho-L-threonyl-[protein] + ADP + H(+)</text>
        <dbReference type="Rhea" id="RHEA:46608"/>
        <dbReference type="Rhea" id="RHEA-COMP:11060"/>
        <dbReference type="Rhea" id="RHEA-COMP:11605"/>
        <dbReference type="ChEBI" id="CHEBI:15378"/>
        <dbReference type="ChEBI" id="CHEBI:30013"/>
        <dbReference type="ChEBI" id="CHEBI:30616"/>
        <dbReference type="ChEBI" id="CHEBI:61977"/>
        <dbReference type="ChEBI" id="CHEBI:456216"/>
        <dbReference type="EC" id="2.7.11.1"/>
    </reaction>
</comment>
<keyword evidence="11 19" id="KW-0547">Nucleotide-binding</keyword>
<dbReference type="GO" id="GO:0030246">
    <property type="term" value="F:carbohydrate binding"/>
    <property type="evidence" value="ECO:0007669"/>
    <property type="project" value="UniProtKB-KW"/>
</dbReference>
<evidence type="ECO:0000259" key="21">
    <source>
        <dbReference type="PROSITE" id="PS50011"/>
    </source>
</evidence>
<dbReference type="EC" id="2.7.11.1" evidence="4"/>
<dbReference type="CDD" id="cd06899">
    <property type="entry name" value="lectin_legume_LecRK_Arcelin_ConA"/>
    <property type="match status" value="1"/>
</dbReference>
<evidence type="ECO:0000313" key="23">
    <source>
        <dbReference type="Proteomes" id="UP000244005"/>
    </source>
</evidence>
<feature type="transmembrane region" description="Helical" evidence="20">
    <location>
        <begin position="306"/>
        <end position="329"/>
    </location>
</feature>
<evidence type="ECO:0000256" key="10">
    <source>
        <dbReference type="ARBA" id="ARBA00022734"/>
    </source>
</evidence>
<evidence type="ECO:0000256" key="5">
    <source>
        <dbReference type="ARBA" id="ARBA00022475"/>
    </source>
</evidence>
<evidence type="ECO:0000256" key="17">
    <source>
        <dbReference type="ARBA" id="ARBA00047899"/>
    </source>
</evidence>
<dbReference type="InterPro" id="IPR013320">
    <property type="entry name" value="ConA-like_dom_sf"/>
</dbReference>
<dbReference type="PROSITE" id="PS00107">
    <property type="entry name" value="PROTEIN_KINASE_ATP"/>
    <property type="match status" value="1"/>
</dbReference>
<evidence type="ECO:0000256" key="6">
    <source>
        <dbReference type="ARBA" id="ARBA00022527"/>
    </source>
</evidence>
<dbReference type="InterPro" id="IPR001220">
    <property type="entry name" value="Legume_lectin_dom"/>
</dbReference>
<evidence type="ECO:0000256" key="20">
    <source>
        <dbReference type="SAM" id="Phobius"/>
    </source>
</evidence>
<dbReference type="InterPro" id="IPR000719">
    <property type="entry name" value="Prot_kinase_dom"/>
</dbReference>
<proteinExistence type="inferred from homology"/>
<dbReference type="GO" id="GO:0005886">
    <property type="term" value="C:plasma membrane"/>
    <property type="evidence" value="ECO:0000318"/>
    <property type="project" value="GO_Central"/>
</dbReference>
<dbReference type="Pfam" id="PF00139">
    <property type="entry name" value="Lectin_legB"/>
    <property type="match status" value="1"/>
</dbReference>
<dbReference type="PROSITE" id="PS00108">
    <property type="entry name" value="PROTEIN_KINASE_ST"/>
    <property type="match status" value="1"/>
</dbReference>
<evidence type="ECO:0000256" key="11">
    <source>
        <dbReference type="ARBA" id="ARBA00022741"/>
    </source>
</evidence>
<evidence type="ECO:0000256" key="1">
    <source>
        <dbReference type="ARBA" id="ARBA00004251"/>
    </source>
</evidence>
<keyword evidence="9" id="KW-0732">Signal</keyword>
<dbReference type="Pfam" id="PF00069">
    <property type="entry name" value="Pkinase"/>
    <property type="match status" value="1"/>
</dbReference>
<evidence type="ECO:0000256" key="18">
    <source>
        <dbReference type="ARBA" id="ARBA00048679"/>
    </source>
</evidence>
<evidence type="ECO:0000256" key="8">
    <source>
        <dbReference type="ARBA" id="ARBA00022692"/>
    </source>
</evidence>
<dbReference type="EMBL" id="KZ772743">
    <property type="protein sequence ID" value="PTQ35483.1"/>
    <property type="molecule type" value="Genomic_DNA"/>
</dbReference>
<evidence type="ECO:0000256" key="2">
    <source>
        <dbReference type="ARBA" id="ARBA00008536"/>
    </source>
</evidence>